<reference evidence="2" key="1">
    <citation type="submission" date="2013-02" db="EMBL/GenBank/DDBJ databases">
        <authorList>
            <consortium name="The Broad Institute Genome Sequencing Platform"/>
            <person name="Cuomo C."/>
            <person name="Becnel J."/>
            <person name="Sanscrainte N."/>
            <person name="Walker B."/>
            <person name="Young S.K."/>
            <person name="Zeng Q."/>
            <person name="Gargeya S."/>
            <person name="Fitzgerald M."/>
            <person name="Haas B."/>
            <person name="Abouelleil A."/>
            <person name="Alvarado L."/>
            <person name="Arachchi H.M."/>
            <person name="Berlin A.M."/>
            <person name="Chapman S.B."/>
            <person name="Dewar J."/>
            <person name="Goldberg J."/>
            <person name="Griggs A."/>
            <person name="Gujja S."/>
            <person name="Hansen M."/>
            <person name="Howarth C."/>
            <person name="Imamovic A."/>
            <person name="Larimer J."/>
            <person name="McCowan C."/>
            <person name="Murphy C."/>
            <person name="Neiman D."/>
            <person name="Pearson M."/>
            <person name="Priest M."/>
            <person name="Roberts A."/>
            <person name="Saif S."/>
            <person name="Shea T."/>
            <person name="Sisk P."/>
            <person name="Sykes S."/>
            <person name="Wortman J."/>
            <person name="Nusbaum C."/>
            <person name="Birren B."/>
        </authorList>
    </citation>
    <scope>NUCLEOTIDE SEQUENCE [LARGE SCALE GENOMIC DNA]</scope>
    <source>
        <strain evidence="2">PRA339</strain>
    </source>
</reference>
<organism evidence="1 2">
    <name type="scientific">Anncaliia algerae PRA339</name>
    <dbReference type="NCBI Taxonomy" id="1288291"/>
    <lineage>
        <taxon>Eukaryota</taxon>
        <taxon>Fungi</taxon>
        <taxon>Fungi incertae sedis</taxon>
        <taxon>Microsporidia</taxon>
        <taxon>Tubulinosematoidea</taxon>
        <taxon>Tubulinosematidae</taxon>
        <taxon>Anncaliia</taxon>
    </lineage>
</organism>
<dbReference type="HOGENOM" id="CLU_027090_0_0_1"/>
<proteinExistence type="predicted"/>
<protein>
    <submittedName>
        <fullName evidence="1">Uncharacterized protein</fullName>
    </submittedName>
</protein>
<dbReference type="VEuPathDB" id="MicrosporidiaDB:H312_00140"/>
<dbReference type="OrthoDB" id="2191694at2759"/>
<sequence length="732" mass="86498">MLIFSKEIFLDRRTIKELKNIKDTELKDKNLPKEILINFLKQRDIFISVFLVNLFQDKIEFVDDEVVIALEDLLKKFNVIPKNVNNLMIKIIKTHPTNVTIVNYMKTISLLDLHGKDFEFIKDYFGYSQIYKHSKNILSKMLYQTFTVNEIGYSLILLNHPELCYKNLLPLFKKINEYAETGRKKVLDKGIINVCIGIQAVTTFSPETFAGRNNLLLSILVFLNKILFYEEFYEFISLNDLNLFLSTQFIIVTIISLDNSTKNTLRGIFSKCLEQFNFMISKNDLCYEDLLFTYSLLYQMNTFFWFIDMKQEEKDGLKKLTSHIEDYKINQPKYIDREVFKSVVLQITKEKYHLLSNISLSCEYKLNTDVFIEDIENIDNARVVLGDIKPETLDWSKLINYVCKAENQGNFVDLVFILSNNQLITTYIESLVETKNLDTQIYLLTEKRKELMKLIENTKCFNLLFKIFLQESNSSEFKIFEIRKRILEILNTNKNNIQNSNLEELLKIENSENLYTLFLFIIMIQKEVESDLLSLYINYTFKGLKINKVSKNNKSNFYKNTSQKAKTEDNILVRENAINNFDTNSAKKFIRSVNLGNEVRIDLESLSLNSDIREDISTYQNYKDSYDIKLHVLALIMSKVNDGYLYNQSSINTYEFLVVKLLSYCFKRKLDDNFIKLEHELLEFLFIATEDQKHELEILYNFIKNNFKTNDYFIYLKNNEKLEKIIKKLDSK</sequence>
<evidence type="ECO:0000313" key="1">
    <source>
        <dbReference type="EMBL" id="KCZ82482.1"/>
    </source>
</evidence>
<dbReference type="Proteomes" id="UP000030655">
    <property type="component" value="Unassembled WGS sequence"/>
</dbReference>
<dbReference type="STRING" id="1288291.A0A059F5U1"/>
<gene>
    <name evidence="1" type="ORF">H312_00140</name>
</gene>
<reference evidence="1 2" key="2">
    <citation type="submission" date="2014-03" db="EMBL/GenBank/DDBJ databases">
        <title>The Genome Sequence of Anncaliia algerae insect isolate PRA339.</title>
        <authorList>
            <consortium name="The Broad Institute Genome Sequencing Platform"/>
            <consortium name="The Broad Institute Genome Sequencing Center for Infectious Disease"/>
            <person name="Cuomo C."/>
            <person name="Becnel J."/>
            <person name="Sanscrainte N."/>
            <person name="Walker B."/>
            <person name="Young S.K."/>
            <person name="Zeng Q."/>
            <person name="Gargeya S."/>
            <person name="Fitzgerald M."/>
            <person name="Haas B."/>
            <person name="Abouelleil A."/>
            <person name="Alvarado L."/>
            <person name="Arachchi H.M."/>
            <person name="Berlin A.M."/>
            <person name="Chapman S.B."/>
            <person name="Dewar J."/>
            <person name="Goldberg J."/>
            <person name="Griggs A."/>
            <person name="Gujja S."/>
            <person name="Hansen M."/>
            <person name="Howarth C."/>
            <person name="Imamovic A."/>
            <person name="Larimer J."/>
            <person name="McCowan C."/>
            <person name="Murphy C."/>
            <person name="Neiman D."/>
            <person name="Pearson M."/>
            <person name="Priest M."/>
            <person name="Roberts A."/>
            <person name="Saif S."/>
            <person name="Shea T."/>
            <person name="Sisk P."/>
            <person name="Sykes S."/>
            <person name="Wortman J."/>
            <person name="Nusbaum C."/>
            <person name="Birren B."/>
        </authorList>
    </citation>
    <scope>NUCLEOTIDE SEQUENCE [LARGE SCALE GENOMIC DNA]</scope>
    <source>
        <strain evidence="1 2">PRA339</strain>
    </source>
</reference>
<keyword evidence="2" id="KW-1185">Reference proteome</keyword>
<name>A0A059F5U1_9MICR</name>
<dbReference type="EMBL" id="KK365130">
    <property type="protein sequence ID" value="KCZ82482.1"/>
    <property type="molecule type" value="Genomic_DNA"/>
</dbReference>
<dbReference type="AlphaFoldDB" id="A0A059F5U1"/>
<evidence type="ECO:0000313" key="2">
    <source>
        <dbReference type="Proteomes" id="UP000030655"/>
    </source>
</evidence>
<accession>A0A059F5U1</accession>